<evidence type="ECO:0000256" key="1">
    <source>
        <dbReference type="SAM" id="Phobius"/>
    </source>
</evidence>
<sequence length="654" mass="75357">MAQIYQYAVAALFIDAVIIFFYFQKRSLPTFQNIVFFVILSVVTLNTVAELGAGYMEEHLSSFSIGTAYIIECLYFTFNLTFGVLFTIYNLSAFDIYGRLNKKSIRIVQSVILFPYCFFLISVWLTPLLHNYINLVFTFDYVNGYQRGRNFWFYGLCSTKAFFIIFSFAIILCFNRYIARSKMQIMYFFIVTMSVTSLMQLFNYGLLIESFGMSLVTLVYFFFIQKPEEMVDSSTDTLNQSALQRMLRYNLAVGRRFYCVAVFIDDTMFIANTFGIPKLNAFLTDAGNFLKQNFSYANVFSRQQGCFCILLRESDEEALNRVITLLNNRFQKAWVRENVELKLYIRLCIIDCPKDAESPEEIMDIINMISSDERYRQSVVFASEIDLKYRRRTIYIEHCLRNGLTENRFDVFYQPIWSTAEKKLIGAEALIRLKDETGHFISPEDFIPIAEKTGAILRIGEYVFESVCLALSQIDVEAYGIKKIDINLSVAQCMQEILAEQILKINSIYKIPPSIINLEITETAAAHTPEILLKNMQDLADAGFELSLDDYGSGYSNMSYMLNLPFKMIKIDKYIVWAAFTDKRAEKALAATIKMIKEIGMTVLAEGVETPEQAEWLTTSGCDYLQGFYYSRPIPKKEFLSIMLDNKKGDANAD</sequence>
<organism evidence="3 4">
    <name type="scientific">Treponema bryantii</name>
    <dbReference type="NCBI Taxonomy" id="163"/>
    <lineage>
        <taxon>Bacteria</taxon>
        <taxon>Pseudomonadati</taxon>
        <taxon>Spirochaetota</taxon>
        <taxon>Spirochaetia</taxon>
        <taxon>Spirochaetales</taxon>
        <taxon>Treponemataceae</taxon>
        <taxon>Treponema</taxon>
    </lineage>
</organism>
<dbReference type="OrthoDB" id="366324at2"/>
<keyword evidence="4" id="KW-1185">Reference proteome</keyword>
<feature type="transmembrane region" description="Helical" evidence="1">
    <location>
        <begin position="185"/>
        <end position="202"/>
    </location>
</feature>
<dbReference type="InterPro" id="IPR029787">
    <property type="entry name" value="Nucleotide_cyclase"/>
</dbReference>
<dbReference type="SUPFAM" id="SSF141868">
    <property type="entry name" value="EAL domain-like"/>
    <property type="match status" value="1"/>
</dbReference>
<dbReference type="RefSeq" id="WP_074642939.1">
    <property type="nucleotide sequence ID" value="NZ_FOFU01000004.1"/>
</dbReference>
<dbReference type="PANTHER" id="PTHR33121:SF70">
    <property type="entry name" value="SIGNALING PROTEIN YKOW"/>
    <property type="match status" value="1"/>
</dbReference>
<dbReference type="Gene3D" id="3.20.20.450">
    <property type="entry name" value="EAL domain"/>
    <property type="match status" value="1"/>
</dbReference>
<feature type="transmembrane region" description="Helical" evidence="1">
    <location>
        <begin position="6"/>
        <end position="23"/>
    </location>
</feature>
<dbReference type="PANTHER" id="PTHR33121">
    <property type="entry name" value="CYCLIC DI-GMP PHOSPHODIESTERASE PDEF"/>
    <property type="match status" value="1"/>
</dbReference>
<dbReference type="Pfam" id="PF00563">
    <property type="entry name" value="EAL"/>
    <property type="match status" value="1"/>
</dbReference>
<name>A0A1H9FMR8_9SPIR</name>
<feature type="transmembrane region" description="Helical" evidence="1">
    <location>
        <begin position="153"/>
        <end position="173"/>
    </location>
</feature>
<dbReference type="AlphaFoldDB" id="A0A1H9FMR8"/>
<dbReference type="InterPro" id="IPR001633">
    <property type="entry name" value="EAL_dom"/>
</dbReference>
<reference evidence="3 4" key="1">
    <citation type="submission" date="2016-10" db="EMBL/GenBank/DDBJ databases">
        <authorList>
            <person name="de Groot N.N."/>
        </authorList>
    </citation>
    <scope>NUCLEOTIDE SEQUENCE [LARGE SCALE GENOMIC DNA]</scope>
    <source>
        <strain evidence="3 4">B25</strain>
    </source>
</reference>
<protein>
    <submittedName>
        <fullName evidence="3">EAL domain, c-di-GMP-specific phosphodiesterase class I (Or its enzymatically inactive variant)</fullName>
    </submittedName>
</protein>
<dbReference type="Proteomes" id="UP000182360">
    <property type="component" value="Unassembled WGS sequence"/>
</dbReference>
<dbReference type="InterPro" id="IPR050706">
    <property type="entry name" value="Cyclic-di-GMP_PDE-like"/>
</dbReference>
<dbReference type="STRING" id="163.SAMN04487775_11146"/>
<dbReference type="InterPro" id="IPR035919">
    <property type="entry name" value="EAL_sf"/>
</dbReference>
<gene>
    <name evidence="3" type="ORF">SAMN04487977_10496</name>
</gene>
<dbReference type="PROSITE" id="PS50883">
    <property type="entry name" value="EAL"/>
    <property type="match status" value="1"/>
</dbReference>
<proteinExistence type="predicted"/>
<dbReference type="SUPFAM" id="SSF55073">
    <property type="entry name" value="Nucleotide cyclase"/>
    <property type="match status" value="1"/>
</dbReference>
<evidence type="ECO:0000259" key="2">
    <source>
        <dbReference type="PROSITE" id="PS50883"/>
    </source>
</evidence>
<feature type="transmembrane region" description="Helical" evidence="1">
    <location>
        <begin position="111"/>
        <end position="133"/>
    </location>
</feature>
<dbReference type="GO" id="GO:0071111">
    <property type="term" value="F:cyclic-guanylate-specific phosphodiesterase activity"/>
    <property type="evidence" value="ECO:0007669"/>
    <property type="project" value="InterPro"/>
</dbReference>
<dbReference type="EMBL" id="FOFU01000004">
    <property type="protein sequence ID" value="SEQ39251.1"/>
    <property type="molecule type" value="Genomic_DNA"/>
</dbReference>
<accession>A0A1H9FMR8</accession>
<dbReference type="SMART" id="SM00052">
    <property type="entry name" value="EAL"/>
    <property type="match status" value="1"/>
</dbReference>
<feature type="domain" description="EAL" evidence="2">
    <location>
        <begin position="393"/>
        <end position="647"/>
    </location>
</feature>
<evidence type="ECO:0000313" key="4">
    <source>
        <dbReference type="Proteomes" id="UP000182360"/>
    </source>
</evidence>
<evidence type="ECO:0000313" key="3">
    <source>
        <dbReference type="EMBL" id="SEQ39251.1"/>
    </source>
</evidence>
<keyword evidence="1" id="KW-1133">Transmembrane helix</keyword>
<dbReference type="InterPro" id="IPR043128">
    <property type="entry name" value="Rev_trsase/Diguanyl_cyclase"/>
</dbReference>
<keyword evidence="1" id="KW-0812">Transmembrane</keyword>
<dbReference type="CDD" id="cd01948">
    <property type="entry name" value="EAL"/>
    <property type="match status" value="1"/>
</dbReference>
<dbReference type="Gene3D" id="3.30.70.270">
    <property type="match status" value="1"/>
</dbReference>
<feature type="transmembrane region" description="Helical" evidence="1">
    <location>
        <begin position="35"/>
        <end position="56"/>
    </location>
</feature>
<keyword evidence="1" id="KW-0472">Membrane</keyword>
<feature type="transmembrane region" description="Helical" evidence="1">
    <location>
        <begin position="68"/>
        <end position="91"/>
    </location>
</feature>